<dbReference type="SUPFAM" id="SSF82784">
    <property type="entry name" value="OsmC-like"/>
    <property type="match status" value="1"/>
</dbReference>
<dbReference type="InterPro" id="IPR015946">
    <property type="entry name" value="KH_dom-like_a/b"/>
</dbReference>
<reference evidence="1 2" key="1">
    <citation type="journal article" date="2012" name="Appl. Environ. Microbiol.">
        <title>Involvement of two latex-clearing proteins during rubber degradation and insights into the subsequent degradation pathway revealed by the genome sequence of Gordonia polyisoprenivorans strain VH2.</title>
        <authorList>
            <person name="Hiessl S."/>
            <person name="Schuldes J."/>
            <person name="Thurmer A."/>
            <person name="Halbsguth T."/>
            <person name="Broker D."/>
            <person name="Angelov A."/>
            <person name="Liebl W."/>
            <person name="Daniel R."/>
            <person name="Steinbuchel A."/>
        </authorList>
    </citation>
    <scope>NUCLEOTIDE SEQUENCE [LARGE SCALE GENOMIC DNA]</scope>
    <source>
        <strain evidence="2">DSM 44266 / VH2</strain>
        <plasmid evidence="1 2">p174</plasmid>
    </source>
</reference>
<dbReference type="Pfam" id="PF02566">
    <property type="entry name" value="OsmC"/>
    <property type="match status" value="1"/>
</dbReference>
<dbReference type="HOGENOM" id="CLU_100275_0_0_11"/>
<evidence type="ECO:0000313" key="1">
    <source>
        <dbReference type="EMBL" id="AFA76064.1"/>
    </source>
</evidence>
<sequence length="190" mass="19840">MARVAITAAATLVGCRPGKKGGCRSPPTREDPMTTTIRTTVVPFVLTAAGTGVAQHLVSEGPVSHEFDTDAYPAFGGRDAAPSPLFYALGALTSCNQVTASLVAKDLGISLGAFDFRVQGDLDTAVLVAGADGNANFTSVAVQATVQTDADADTFAEFVSEVERRCPVSQLFIRSGVEFRNEWTNAPLAE</sequence>
<dbReference type="AlphaFoldDB" id="H6N519"/>
<organism evidence="1 2">
    <name type="scientific">Gordonia polyisoprenivorans (strain DSM 44266 / VH2)</name>
    <dbReference type="NCBI Taxonomy" id="1112204"/>
    <lineage>
        <taxon>Bacteria</taxon>
        <taxon>Bacillati</taxon>
        <taxon>Actinomycetota</taxon>
        <taxon>Actinomycetes</taxon>
        <taxon>Mycobacteriales</taxon>
        <taxon>Gordoniaceae</taxon>
        <taxon>Gordonia</taxon>
    </lineage>
</organism>
<proteinExistence type="predicted"/>
<dbReference type="eggNOG" id="COG1765">
    <property type="taxonomic scope" value="Bacteria"/>
</dbReference>
<dbReference type="PROSITE" id="PS51257">
    <property type="entry name" value="PROKAR_LIPOPROTEIN"/>
    <property type="match status" value="1"/>
</dbReference>
<accession>H6N519</accession>
<keyword evidence="1" id="KW-0614">Plasmid</keyword>
<keyword evidence="2" id="KW-1185">Reference proteome</keyword>
<evidence type="ECO:0000313" key="2">
    <source>
        <dbReference type="Proteomes" id="UP000009154"/>
    </source>
</evidence>
<geneLocation type="plasmid" evidence="1 2">
    <name>p174</name>
</geneLocation>
<dbReference type="PANTHER" id="PTHR35368:SF1">
    <property type="entry name" value="HYDROPEROXIDE REDUCTASE"/>
    <property type="match status" value="1"/>
</dbReference>
<dbReference type="PANTHER" id="PTHR35368">
    <property type="entry name" value="HYDROPEROXIDE REDUCTASE"/>
    <property type="match status" value="1"/>
</dbReference>
<dbReference type="Proteomes" id="UP000009154">
    <property type="component" value="Plasmid p174"/>
</dbReference>
<name>H6N519_GORPV</name>
<dbReference type="KEGG" id="gpo:GPOL_174p00450"/>
<gene>
    <name evidence="1" type="ordered locus">GPOL_174p00450</name>
</gene>
<dbReference type="EMBL" id="CP003120">
    <property type="protein sequence ID" value="AFA76064.1"/>
    <property type="molecule type" value="Genomic_DNA"/>
</dbReference>
<dbReference type="Gene3D" id="3.30.300.20">
    <property type="match status" value="1"/>
</dbReference>
<dbReference type="InterPro" id="IPR052924">
    <property type="entry name" value="OsmC/Ohr_hydroprdx_reductase"/>
</dbReference>
<protein>
    <submittedName>
        <fullName evidence="1">OsmC family protein</fullName>
    </submittedName>
</protein>
<dbReference type="InterPro" id="IPR003718">
    <property type="entry name" value="OsmC/Ohr_fam"/>
</dbReference>
<dbReference type="InterPro" id="IPR036102">
    <property type="entry name" value="OsmC/Ohrsf"/>
</dbReference>